<feature type="compositionally biased region" description="Low complexity" evidence="1">
    <location>
        <begin position="41"/>
        <end position="57"/>
    </location>
</feature>
<protein>
    <submittedName>
        <fullName evidence="3">Uncharacterized protein</fullName>
    </submittedName>
</protein>
<keyword evidence="2" id="KW-0812">Transmembrane</keyword>
<gene>
    <name evidence="3" type="ORF">MUK42_05407</name>
</gene>
<evidence type="ECO:0000313" key="3">
    <source>
        <dbReference type="EMBL" id="URE11753.1"/>
    </source>
</evidence>
<evidence type="ECO:0000256" key="1">
    <source>
        <dbReference type="SAM" id="MobiDB-lite"/>
    </source>
</evidence>
<dbReference type="PANTHER" id="PTHR35301">
    <property type="entry name" value="CLAVATA3/ESR (CLE)-RELATED PROTEIN 41-RELATED"/>
    <property type="match status" value="1"/>
</dbReference>
<name>A0A9E7K9G9_9LILI</name>
<evidence type="ECO:0000256" key="2">
    <source>
        <dbReference type="SAM" id="Phobius"/>
    </source>
</evidence>
<dbReference type="PANTHER" id="PTHR35301:SF1">
    <property type="entry name" value="CLAVATA3_ESR (CLE)-RELATED PROTEIN 41-RELATED"/>
    <property type="match status" value="1"/>
</dbReference>
<dbReference type="GO" id="GO:0033612">
    <property type="term" value="F:receptor serine/threonine kinase binding"/>
    <property type="evidence" value="ECO:0007669"/>
    <property type="project" value="InterPro"/>
</dbReference>
<evidence type="ECO:0000313" key="4">
    <source>
        <dbReference type="Proteomes" id="UP001055439"/>
    </source>
</evidence>
<dbReference type="OrthoDB" id="786780at2759"/>
<proteinExistence type="predicted"/>
<dbReference type="AlphaFoldDB" id="A0A9E7K9G9"/>
<sequence length="88" mass="9524">MAKDQGRLGAHAFPLYSLLFCLFLLALLRQPRIPLKTDGASSSSSSRRLLSPSSSQSMKLHPKSANSTSQFEASEHEVPSGPNPVSNR</sequence>
<accession>A0A9E7K9G9</accession>
<keyword evidence="2" id="KW-1133">Transmembrane helix</keyword>
<dbReference type="EMBL" id="CP097508">
    <property type="protein sequence ID" value="URE11753.1"/>
    <property type="molecule type" value="Genomic_DNA"/>
</dbReference>
<dbReference type="InterPro" id="IPR037495">
    <property type="entry name" value="CLE41/42/44"/>
</dbReference>
<feature type="region of interest" description="Disordered" evidence="1">
    <location>
        <begin position="35"/>
        <end position="88"/>
    </location>
</feature>
<dbReference type="GO" id="GO:0048046">
    <property type="term" value="C:apoplast"/>
    <property type="evidence" value="ECO:0007669"/>
    <property type="project" value="TreeGrafter"/>
</dbReference>
<keyword evidence="2" id="KW-0472">Membrane</keyword>
<organism evidence="3 4">
    <name type="scientific">Musa troglodytarum</name>
    <name type="common">fe'i banana</name>
    <dbReference type="NCBI Taxonomy" id="320322"/>
    <lineage>
        <taxon>Eukaryota</taxon>
        <taxon>Viridiplantae</taxon>
        <taxon>Streptophyta</taxon>
        <taxon>Embryophyta</taxon>
        <taxon>Tracheophyta</taxon>
        <taxon>Spermatophyta</taxon>
        <taxon>Magnoliopsida</taxon>
        <taxon>Liliopsida</taxon>
        <taxon>Zingiberales</taxon>
        <taxon>Musaceae</taxon>
        <taxon>Musa</taxon>
    </lineage>
</organism>
<dbReference type="GO" id="GO:0010089">
    <property type="term" value="P:xylem development"/>
    <property type="evidence" value="ECO:0007669"/>
    <property type="project" value="InterPro"/>
</dbReference>
<reference evidence="3" key="1">
    <citation type="submission" date="2022-05" db="EMBL/GenBank/DDBJ databases">
        <title>The Musa troglodytarum L. genome provides insights into the mechanism of non-climacteric behaviour and enrichment of carotenoids.</title>
        <authorList>
            <person name="Wang J."/>
        </authorList>
    </citation>
    <scope>NUCLEOTIDE SEQUENCE</scope>
    <source>
        <tissue evidence="3">Leaf</tissue>
    </source>
</reference>
<keyword evidence="4" id="KW-1185">Reference proteome</keyword>
<dbReference type="Proteomes" id="UP001055439">
    <property type="component" value="Chromosome 6"/>
</dbReference>
<feature type="transmembrane region" description="Helical" evidence="2">
    <location>
        <begin position="12"/>
        <end position="28"/>
    </location>
</feature>